<name>A0A7C1BAU6_UNCW3</name>
<comment type="caution">
    <text evidence="5">The sequence shown here is derived from an EMBL/GenBank/DDBJ whole genome shotgun (WGS) entry which is preliminary data.</text>
</comment>
<accession>A0A7C1BAU6</accession>
<feature type="domain" description="DUF2207" evidence="3">
    <location>
        <begin position="40"/>
        <end position="225"/>
    </location>
</feature>
<evidence type="ECO:0000259" key="3">
    <source>
        <dbReference type="Pfam" id="PF09972"/>
    </source>
</evidence>
<keyword evidence="2" id="KW-0812">Transmembrane</keyword>
<dbReference type="InterPro" id="IPR048389">
    <property type="entry name" value="YciQ-like_C"/>
</dbReference>
<reference evidence="5" key="1">
    <citation type="journal article" date="2020" name="mSystems">
        <title>Genome- and Community-Level Interaction Insights into Carbon Utilization and Element Cycling Functions of Hydrothermarchaeota in Hydrothermal Sediment.</title>
        <authorList>
            <person name="Zhou Z."/>
            <person name="Liu Y."/>
            <person name="Xu W."/>
            <person name="Pan J."/>
            <person name="Luo Z.H."/>
            <person name="Li M."/>
        </authorList>
    </citation>
    <scope>NUCLEOTIDE SEQUENCE [LARGE SCALE GENOMIC DNA]</scope>
    <source>
        <strain evidence="5">HyVt-237</strain>
    </source>
</reference>
<dbReference type="EMBL" id="DRBW01000223">
    <property type="protein sequence ID" value="HDM90751.1"/>
    <property type="molecule type" value="Genomic_DNA"/>
</dbReference>
<organism evidence="5">
    <name type="scientific">candidate division WOR-3 bacterium</name>
    <dbReference type="NCBI Taxonomy" id="2052148"/>
    <lineage>
        <taxon>Bacteria</taxon>
        <taxon>Bacteria division WOR-3</taxon>
    </lineage>
</organism>
<gene>
    <name evidence="5" type="ORF">ENG67_06070</name>
</gene>
<evidence type="ECO:0000256" key="2">
    <source>
        <dbReference type="SAM" id="Phobius"/>
    </source>
</evidence>
<dbReference type="AlphaFoldDB" id="A0A7C1BAU6"/>
<sequence length="583" mass="66723">MCLTSLPWSFSGWRTRVRGKCPKWIFLSFFLLFSFLRAWEIRSFDVILIPQKDGSFLVKENILVDFGDEMHHGIYREIPTRIEEGGIKIDRRFKVLDVKKDNEKVPYRKWFHRGRLVVKIGDPHRLVSGLNLYQIFYKVRRGVDYFEDHDEIYWNVTGNEWRVPIRSASFKMPYPDGIKPFAVRCFTGRYGERNENCDIQQLENSLIVRSGYLPPLNGMTVAVGFKKGFFKKPGFLAGFFWFLGDNVLFFIPLFVFGFLFWKWKVGGRDPEESVVVRYEPPEGIGPAEAGVIIDERVDVRDISALLLDLARKGYLRILETFSEKFLFFEKREYLIEKLKNPDSSLKSYEVQMFWAIFARGDEVKLSELRKDTGFVSRMNGVRRSLYKYLVKEGYFPARPDNVRGIYRGIGVGIMVVSIAGFPFFQLLTDGGPFGFFKLLPFLLSGFLFMVFAPFMPRKTRKGARAHAEIAGFREFLKRVEEDRMRRMAEENPEVFYDYLPYALALGLEDRWAELFENIELPQPGWYVTYTAPGSFSTQGFLSSLGRSLSALNTAFTSTRSGGGGIGGGGFSGGGGGGGGGGAW</sequence>
<evidence type="ECO:0000259" key="4">
    <source>
        <dbReference type="Pfam" id="PF20990"/>
    </source>
</evidence>
<feature type="transmembrane region" description="Helical" evidence="2">
    <location>
        <begin position="405"/>
        <end position="427"/>
    </location>
</feature>
<dbReference type="InterPro" id="IPR018702">
    <property type="entry name" value="DUF2207"/>
</dbReference>
<dbReference type="Pfam" id="PF20990">
    <property type="entry name" value="DUF2207_C"/>
    <property type="match status" value="1"/>
</dbReference>
<feature type="transmembrane region" description="Helical" evidence="2">
    <location>
        <begin position="239"/>
        <end position="261"/>
    </location>
</feature>
<protein>
    <submittedName>
        <fullName evidence="5">DUF2207 domain-containing protein</fullName>
    </submittedName>
</protein>
<evidence type="ECO:0000313" key="5">
    <source>
        <dbReference type="EMBL" id="HDM90751.1"/>
    </source>
</evidence>
<proteinExistence type="predicted"/>
<dbReference type="Proteomes" id="UP000885931">
    <property type="component" value="Unassembled WGS sequence"/>
</dbReference>
<feature type="transmembrane region" description="Helical" evidence="2">
    <location>
        <begin position="433"/>
        <end position="454"/>
    </location>
</feature>
<keyword evidence="2" id="KW-1133">Transmembrane helix</keyword>
<evidence type="ECO:0000256" key="1">
    <source>
        <dbReference type="SAM" id="MobiDB-lite"/>
    </source>
</evidence>
<feature type="region of interest" description="Disordered" evidence="1">
    <location>
        <begin position="564"/>
        <end position="583"/>
    </location>
</feature>
<keyword evidence="2" id="KW-0472">Membrane</keyword>
<feature type="domain" description="Predicted membrane protein YciQ-like C-terminal" evidence="4">
    <location>
        <begin position="277"/>
        <end position="514"/>
    </location>
</feature>
<dbReference type="Pfam" id="PF09972">
    <property type="entry name" value="DUF2207"/>
    <property type="match status" value="1"/>
</dbReference>